<proteinExistence type="predicted"/>
<name>A0A915HTI9_ROMCU</name>
<reference evidence="2" key="1">
    <citation type="submission" date="2022-11" db="UniProtKB">
        <authorList>
            <consortium name="WormBaseParasite"/>
        </authorList>
    </citation>
    <scope>IDENTIFICATION</scope>
</reference>
<dbReference type="WBParaSite" id="nRc.2.0.1.t04710-RA">
    <property type="protein sequence ID" value="nRc.2.0.1.t04710-RA"/>
    <property type="gene ID" value="nRc.2.0.1.g04710"/>
</dbReference>
<sequence length="119" mass="14105">MFGVVARYAAAELQMQSITEISGSKYIGIIEKAHKHSSYIRSKTESMEKFVNYKSAEIEVLEKKKRDPTLETRYQATKLYKTYKKFDHEAYNINTTLKTFLWMKYFPDKKTSEYLKHNV</sequence>
<organism evidence="1 2">
    <name type="scientific">Romanomermis culicivorax</name>
    <name type="common">Nematode worm</name>
    <dbReference type="NCBI Taxonomy" id="13658"/>
    <lineage>
        <taxon>Eukaryota</taxon>
        <taxon>Metazoa</taxon>
        <taxon>Ecdysozoa</taxon>
        <taxon>Nematoda</taxon>
        <taxon>Enoplea</taxon>
        <taxon>Dorylaimia</taxon>
        <taxon>Mermithida</taxon>
        <taxon>Mermithoidea</taxon>
        <taxon>Mermithidae</taxon>
        <taxon>Romanomermis</taxon>
    </lineage>
</organism>
<dbReference type="Proteomes" id="UP000887565">
    <property type="component" value="Unplaced"/>
</dbReference>
<keyword evidence="1" id="KW-1185">Reference proteome</keyword>
<protein>
    <submittedName>
        <fullName evidence="2">Uncharacterized protein</fullName>
    </submittedName>
</protein>
<dbReference type="AlphaFoldDB" id="A0A915HTI9"/>
<accession>A0A915HTI9</accession>
<evidence type="ECO:0000313" key="2">
    <source>
        <dbReference type="WBParaSite" id="nRc.2.0.1.t04710-RA"/>
    </source>
</evidence>
<evidence type="ECO:0000313" key="1">
    <source>
        <dbReference type="Proteomes" id="UP000887565"/>
    </source>
</evidence>